<dbReference type="Pfam" id="PF01548">
    <property type="entry name" value="DEDD_Tnp_IS110"/>
    <property type="match status" value="1"/>
</dbReference>
<dbReference type="PANTHER" id="PTHR33055:SF3">
    <property type="entry name" value="PUTATIVE TRANSPOSASE FOR IS117-RELATED"/>
    <property type="match status" value="1"/>
</dbReference>
<feature type="domain" description="Transposase IS110-like N-terminal" evidence="1">
    <location>
        <begin position="5"/>
        <end position="150"/>
    </location>
</feature>
<dbReference type="EMBL" id="CP127247">
    <property type="protein sequence ID" value="WIY24804.1"/>
    <property type="molecule type" value="Genomic_DNA"/>
</dbReference>
<evidence type="ECO:0000313" key="4">
    <source>
        <dbReference type="Proteomes" id="UP001238334"/>
    </source>
</evidence>
<dbReference type="PANTHER" id="PTHR33055">
    <property type="entry name" value="TRANSPOSASE FOR INSERTION SEQUENCE ELEMENT IS1111A"/>
    <property type="match status" value="1"/>
</dbReference>
<protein>
    <submittedName>
        <fullName evidence="3">IS110 family transposase</fullName>
    </submittedName>
</protein>
<evidence type="ECO:0000313" key="3">
    <source>
        <dbReference type="EMBL" id="WIY24804.1"/>
    </source>
</evidence>
<name>A0A9Y2KYJ2_9RHOB</name>
<dbReference type="InterPro" id="IPR047650">
    <property type="entry name" value="Transpos_IS110"/>
</dbReference>
<dbReference type="InterPro" id="IPR002525">
    <property type="entry name" value="Transp_IS110-like_N"/>
</dbReference>
<dbReference type="KEGG" id="ppso:QPJ95_20235"/>
<dbReference type="GO" id="GO:0004803">
    <property type="term" value="F:transposase activity"/>
    <property type="evidence" value="ECO:0007669"/>
    <property type="project" value="InterPro"/>
</dbReference>
<dbReference type="InterPro" id="IPR003346">
    <property type="entry name" value="Transposase_20"/>
</dbReference>
<dbReference type="RefSeq" id="WP_270921009.1">
    <property type="nucleotide sequence ID" value="NZ_CP127247.1"/>
</dbReference>
<keyword evidence="4" id="KW-1185">Reference proteome</keyword>
<evidence type="ECO:0000259" key="2">
    <source>
        <dbReference type="Pfam" id="PF02371"/>
    </source>
</evidence>
<gene>
    <name evidence="3" type="ORF">QPJ95_20235</name>
</gene>
<dbReference type="Proteomes" id="UP001238334">
    <property type="component" value="Chromosome"/>
</dbReference>
<organism evidence="3 4">
    <name type="scientific">Parasedimentitalea psychrophila</name>
    <dbReference type="NCBI Taxonomy" id="2997337"/>
    <lineage>
        <taxon>Bacteria</taxon>
        <taxon>Pseudomonadati</taxon>
        <taxon>Pseudomonadota</taxon>
        <taxon>Alphaproteobacteria</taxon>
        <taxon>Rhodobacterales</taxon>
        <taxon>Paracoccaceae</taxon>
        <taxon>Parasedimentitalea</taxon>
    </lineage>
</organism>
<dbReference type="GO" id="GO:0006313">
    <property type="term" value="P:DNA transposition"/>
    <property type="evidence" value="ECO:0007669"/>
    <property type="project" value="InterPro"/>
</dbReference>
<evidence type="ECO:0000259" key="1">
    <source>
        <dbReference type="Pfam" id="PF01548"/>
    </source>
</evidence>
<dbReference type="Pfam" id="PF02371">
    <property type="entry name" value="Transposase_20"/>
    <property type="match status" value="1"/>
</dbReference>
<reference evidence="3 4" key="1">
    <citation type="submission" date="2023-06" db="EMBL/GenBank/DDBJ databases">
        <title>Parasedimentitalea psychrophila sp. nov., a psychrophilic bacterium isolated from deep-sea sediment.</title>
        <authorList>
            <person name="Li A."/>
        </authorList>
    </citation>
    <scope>NUCLEOTIDE SEQUENCE [LARGE SCALE GENOMIC DNA]</scope>
    <source>
        <strain evidence="3 4">QS115</strain>
    </source>
</reference>
<sequence length="377" mass="41916">MEYFVGLDVSLRSCAVCILDGKGAVMFERELPCEVGDIADCLASFPHPIERVGFEAGTMSQHLFFGLTDAGFDVVCMEARQVNAALSPMRNKTDKNDARGIAQVLRTGWFSPVHMKSREAHGIRALLSTRKALLKKTMDLANEVRGLLKIFGIRLPKTVKHGSFDGVVRPLIEMDDILAHALVPLLDARVVLYQHYLELDRRVNRAASHDKVCMRLMTVPGVGPIAALTFKGAIDDPTRFKRSRTVGAHFGLTPRRYQSGEHDNPGRISKAGDRDARAALYAAANALLMRAMAGSQIKSWGMRLLRTKGRRRAVVAVARKLAVLLHQCGSVAQNSVRIRWEARHELKRRPPNPNGVVPHWTRFVPSRAWKHALSGNR</sequence>
<dbReference type="GO" id="GO:0003677">
    <property type="term" value="F:DNA binding"/>
    <property type="evidence" value="ECO:0007669"/>
    <property type="project" value="InterPro"/>
</dbReference>
<proteinExistence type="predicted"/>
<feature type="domain" description="Transposase IS116/IS110/IS902 C-terminal" evidence="2">
    <location>
        <begin position="215"/>
        <end position="290"/>
    </location>
</feature>
<dbReference type="NCBIfam" id="NF033542">
    <property type="entry name" value="transpos_IS110"/>
    <property type="match status" value="1"/>
</dbReference>
<dbReference type="AlphaFoldDB" id="A0A9Y2KYJ2"/>
<accession>A0A9Y2KYJ2</accession>